<dbReference type="InterPro" id="IPR044543">
    <property type="entry name" value="YHJQ-like"/>
</dbReference>
<keyword evidence="2" id="KW-1185">Reference proteome</keyword>
<evidence type="ECO:0000313" key="2">
    <source>
        <dbReference type="Proteomes" id="UP000321323"/>
    </source>
</evidence>
<proteinExistence type="predicted"/>
<gene>
    <name evidence="1" type="ORF">E7V67_013335</name>
</gene>
<organism evidence="1 2">
    <name type="scientific">[Empedobacter] haloabium</name>
    <dbReference type="NCBI Taxonomy" id="592317"/>
    <lineage>
        <taxon>Bacteria</taxon>
        <taxon>Pseudomonadati</taxon>
        <taxon>Pseudomonadota</taxon>
        <taxon>Betaproteobacteria</taxon>
        <taxon>Burkholderiales</taxon>
        <taxon>Oxalobacteraceae</taxon>
        <taxon>Telluria group</taxon>
        <taxon>Telluria group incertae sedis</taxon>
    </lineage>
</organism>
<dbReference type="PANTHER" id="PTHR37310">
    <property type="entry name" value="CYTOPLASMIC PROTEIN-RELATED"/>
    <property type="match status" value="1"/>
</dbReference>
<reference evidence="1 2" key="1">
    <citation type="journal article" date="2019" name="Int. J. Syst. Evol. Microbiol.">
        <title>The Draft Whole-Genome Sequence of the Antibiotic Producer Empedobacter haloabium ATCC 31962 Provides Indications for Its Taxonomic Reclassification.</title>
        <authorList>
            <person name="Miess H."/>
            <person name="Arlt P."/>
            <person name="Apel A.K."/>
            <person name="Weber T."/>
            <person name="Nieselt K."/>
            <person name="Hanssen F."/>
            <person name="Czemmel S."/>
            <person name="Nahnsen S."/>
            <person name="Gross H."/>
        </authorList>
    </citation>
    <scope>NUCLEOTIDE SEQUENCE [LARGE SCALE GENOMIC DNA]</scope>
    <source>
        <strain evidence="1 2">ATCC 31962</strain>
    </source>
</reference>
<accession>A0ABZ1UTK8</accession>
<evidence type="ECO:0000313" key="1">
    <source>
        <dbReference type="EMBL" id="WUR16040.1"/>
    </source>
</evidence>
<name>A0ABZ1UTK8_9BURK</name>
<dbReference type="Proteomes" id="UP000321323">
    <property type="component" value="Chromosome"/>
</dbReference>
<dbReference type="Pfam" id="PF03860">
    <property type="entry name" value="Csp"/>
    <property type="match status" value="1"/>
</dbReference>
<dbReference type="InterPro" id="IPR005560">
    <property type="entry name" value="Csp_YhjQ"/>
</dbReference>
<dbReference type="PANTHER" id="PTHR37310:SF1">
    <property type="entry name" value="CYTOPLASMIC PROTEIN"/>
    <property type="match status" value="1"/>
</dbReference>
<dbReference type="EMBL" id="CP136508">
    <property type="protein sequence ID" value="WUR16040.1"/>
    <property type="molecule type" value="Genomic_DNA"/>
</dbReference>
<dbReference type="CDD" id="cd08026">
    <property type="entry name" value="DUF326"/>
    <property type="match status" value="1"/>
</dbReference>
<sequence length="114" mass="12080">MTTIEQSNLQACIEACEEAIHACQECAAADIREGDGDCALINLDCADICSATMNALARGSVHHGDFCRLCAHICRACAAECAKHAEHHAHCARCQQACEKCAAECAKHAGEAHI</sequence>
<dbReference type="Gene3D" id="1.20.1270.360">
    <property type="match status" value="1"/>
</dbReference>
<protein>
    <submittedName>
        <fullName evidence="1">Four-helix bundle copper-binding protein</fullName>
    </submittedName>
</protein>